<protein>
    <submittedName>
        <fullName evidence="1">Uncharacterized protein</fullName>
    </submittedName>
</protein>
<dbReference type="Proteomes" id="UP000070133">
    <property type="component" value="Unassembled WGS sequence"/>
</dbReference>
<keyword evidence="2" id="KW-1185">Reference proteome</keyword>
<dbReference type="AlphaFoldDB" id="A0A139HVX1"/>
<dbReference type="EMBL" id="LFZN01000005">
    <property type="protein sequence ID" value="KXT06620.1"/>
    <property type="molecule type" value="Genomic_DNA"/>
</dbReference>
<proteinExistence type="predicted"/>
<accession>A0A139HVX1</accession>
<evidence type="ECO:0000313" key="1">
    <source>
        <dbReference type="EMBL" id="KXT06620.1"/>
    </source>
</evidence>
<sequence length="71" mass="7998">MEPTSTETHVLWKAEKALYPAGLRRGIPTFNEHDTVIDSECMLSLMIFSEINLDEDDPARFVSLCILADSL</sequence>
<reference evidence="1 2" key="1">
    <citation type="submission" date="2015-07" db="EMBL/GenBank/DDBJ databases">
        <title>Comparative genomics of the Sigatoka disease complex on banana suggests a link between parallel evolutionary changes in Pseudocercospora fijiensis and Pseudocercospora eumusae and increased virulence on the banana host.</title>
        <authorList>
            <person name="Chang T.-C."/>
            <person name="Salvucci A."/>
            <person name="Crous P.W."/>
            <person name="Stergiopoulos I."/>
        </authorList>
    </citation>
    <scope>NUCLEOTIDE SEQUENCE [LARGE SCALE GENOMIC DNA]</scope>
    <source>
        <strain evidence="1 2">CBS 114824</strain>
    </source>
</reference>
<organism evidence="1 2">
    <name type="scientific">Pseudocercospora eumusae</name>
    <dbReference type="NCBI Taxonomy" id="321146"/>
    <lineage>
        <taxon>Eukaryota</taxon>
        <taxon>Fungi</taxon>
        <taxon>Dikarya</taxon>
        <taxon>Ascomycota</taxon>
        <taxon>Pezizomycotina</taxon>
        <taxon>Dothideomycetes</taxon>
        <taxon>Dothideomycetidae</taxon>
        <taxon>Mycosphaerellales</taxon>
        <taxon>Mycosphaerellaceae</taxon>
        <taxon>Pseudocercospora</taxon>
    </lineage>
</organism>
<comment type="caution">
    <text evidence="1">The sequence shown here is derived from an EMBL/GenBank/DDBJ whole genome shotgun (WGS) entry which is preliminary data.</text>
</comment>
<name>A0A139HVX1_9PEZI</name>
<gene>
    <name evidence="1" type="ORF">AC578_8618</name>
</gene>
<evidence type="ECO:0000313" key="2">
    <source>
        <dbReference type="Proteomes" id="UP000070133"/>
    </source>
</evidence>